<sequence length="148" mass="15589">MTPDDKATLTSDPGPVTSEVESHAEAVVEDFDPSIGEDQPPHPLTVNLRAAGDSAIRLAEGVKATAVTGAQIAQKKLVEASDAGVRTAKRVPGKAWVAVGIGVAATGLAILVLSRRSDPPRRSLARTRRLLSNAMPDGRFAVMFRRRG</sequence>
<accession>A0A543AW03</accession>
<reference evidence="3 4" key="1">
    <citation type="submission" date="2019-06" db="EMBL/GenBank/DDBJ databases">
        <title>Sequencing the genomes of 1000 actinobacteria strains.</title>
        <authorList>
            <person name="Klenk H.-P."/>
        </authorList>
    </citation>
    <scope>NUCLEOTIDE SEQUENCE [LARGE SCALE GENOMIC DNA]</scope>
    <source>
        <strain evidence="3 4">DSM 45928</strain>
    </source>
</reference>
<organism evidence="3 4">
    <name type="scientific">Stackebrandtia endophytica</name>
    <dbReference type="NCBI Taxonomy" id="1496996"/>
    <lineage>
        <taxon>Bacteria</taxon>
        <taxon>Bacillati</taxon>
        <taxon>Actinomycetota</taxon>
        <taxon>Actinomycetes</taxon>
        <taxon>Glycomycetales</taxon>
        <taxon>Glycomycetaceae</taxon>
        <taxon>Stackebrandtia</taxon>
    </lineage>
</organism>
<dbReference type="EMBL" id="VFOW01000001">
    <property type="protein sequence ID" value="TQL76765.1"/>
    <property type="molecule type" value="Genomic_DNA"/>
</dbReference>
<keyword evidence="2" id="KW-0812">Transmembrane</keyword>
<evidence type="ECO:0000313" key="3">
    <source>
        <dbReference type="EMBL" id="TQL76765.1"/>
    </source>
</evidence>
<keyword evidence="4" id="KW-1185">Reference proteome</keyword>
<feature type="transmembrane region" description="Helical" evidence="2">
    <location>
        <begin position="95"/>
        <end position="113"/>
    </location>
</feature>
<evidence type="ECO:0000256" key="2">
    <source>
        <dbReference type="SAM" id="Phobius"/>
    </source>
</evidence>
<dbReference type="AlphaFoldDB" id="A0A543AW03"/>
<dbReference type="InParanoid" id="A0A543AW03"/>
<gene>
    <name evidence="3" type="ORF">FB566_2302</name>
</gene>
<name>A0A543AW03_9ACTN</name>
<evidence type="ECO:0000313" key="4">
    <source>
        <dbReference type="Proteomes" id="UP000317043"/>
    </source>
</evidence>
<feature type="region of interest" description="Disordered" evidence="1">
    <location>
        <begin position="1"/>
        <end position="22"/>
    </location>
</feature>
<proteinExistence type="predicted"/>
<dbReference type="RefSeq" id="WP_142038659.1">
    <property type="nucleotide sequence ID" value="NZ_JBHTGS010000001.1"/>
</dbReference>
<keyword evidence="2" id="KW-1133">Transmembrane helix</keyword>
<protein>
    <submittedName>
        <fullName evidence="3">Uncharacterized protein</fullName>
    </submittedName>
</protein>
<evidence type="ECO:0000256" key="1">
    <source>
        <dbReference type="SAM" id="MobiDB-lite"/>
    </source>
</evidence>
<keyword evidence="2" id="KW-0472">Membrane</keyword>
<comment type="caution">
    <text evidence="3">The sequence shown here is derived from an EMBL/GenBank/DDBJ whole genome shotgun (WGS) entry which is preliminary data.</text>
</comment>
<dbReference type="Proteomes" id="UP000317043">
    <property type="component" value="Unassembled WGS sequence"/>
</dbReference>